<dbReference type="EMBL" id="SOAM01000001">
    <property type="protein sequence ID" value="TDS80253.1"/>
    <property type="molecule type" value="Genomic_DNA"/>
</dbReference>
<reference evidence="2 3" key="1">
    <citation type="submission" date="2019-03" db="EMBL/GenBank/DDBJ databases">
        <title>Genomic Encyclopedia of Archaeal and Bacterial Type Strains, Phase II (KMG-II): from individual species to whole genera.</title>
        <authorList>
            <person name="Goeker M."/>
        </authorList>
    </citation>
    <scope>NUCLEOTIDE SEQUENCE [LARGE SCALE GENOMIC DNA]</scope>
    <source>
        <strain evidence="2 3">DSM 24782</strain>
    </source>
</reference>
<evidence type="ECO:0000313" key="2">
    <source>
        <dbReference type="EMBL" id="TDS80253.1"/>
    </source>
</evidence>
<feature type="region of interest" description="Disordered" evidence="1">
    <location>
        <begin position="141"/>
        <end position="163"/>
    </location>
</feature>
<dbReference type="RefSeq" id="WP_133764991.1">
    <property type="nucleotide sequence ID" value="NZ_BAAARP010000001.1"/>
</dbReference>
<dbReference type="OrthoDB" id="9808408at2"/>
<comment type="caution">
    <text evidence="2">The sequence shown here is derived from an EMBL/GenBank/DDBJ whole genome shotgun (WGS) entry which is preliminary data.</text>
</comment>
<name>A0A4R7FR52_9MICO</name>
<keyword evidence="3" id="KW-1185">Reference proteome</keyword>
<dbReference type="Proteomes" id="UP000295344">
    <property type="component" value="Unassembled WGS sequence"/>
</dbReference>
<proteinExistence type="predicted"/>
<dbReference type="PANTHER" id="PTHR43102:SF2">
    <property type="entry name" value="GAF DOMAIN-CONTAINING PROTEIN"/>
    <property type="match status" value="1"/>
</dbReference>
<protein>
    <submittedName>
        <fullName evidence="2">GAF domain-containing protein</fullName>
    </submittedName>
</protein>
<dbReference type="SUPFAM" id="SSF55781">
    <property type="entry name" value="GAF domain-like"/>
    <property type="match status" value="1"/>
</dbReference>
<dbReference type="InterPro" id="IPR029016">
    <property type="entry name" value="GAF-like_dom_sf"/>
</dbReference>
<evidence type="ECO:0000256" key="1">
    <source>
        <dbReference type="SAM" id="MobiDB-lite"/>
    </source>
</evidence>
<evidence type="ECO:0000313" key="3">
    <source>
        <dbReference type="Proteomes" id="UP000295344"/>
    </source>
</evidence>
<sequence>MNGTRPPTPGRRLASARLHRSGRDPQRVLLVTESVLLGASTAAPFAELLADRVATRTGRGLDLDIAWDLGPVLRAVTHSTEAWRLWRYEAVVVLARTSGEEDAGGWRRERIRRIADQVLPELARASSVLIVRIGAPSPRDHRWDGPTVSSLRVPDDEDGAGRGGADAVADRLVGLLGAADREAGAGTGGTARERRDLPQPEAERQQAVDRVTDALGGLTPHLERVVLLARNTFGVPFAQVNLLDHGRIRTLAYVGAAGDDAEQPICTITVRGSGPTIIADTWEDHRLDANPHVHAAAHPVRFYAAHPIESLDGYRIGTLCVFDLVPHDPADVDPAVLRDLAQLAEAEISTLPD</sequence>
<accession>A0A4R7FR52</accession>
<feature type="region of interest" description="Disordered" evidence="1">
    <location>
        <begin position="182"/>
        <end position="205"/>
    </location>
</feature>
<dbReference type="PANTHER" id="PTHR43102">
    <property type="entry name" value="SLR1143 PROTEIN"/>
    <property type="match status" value="1"/>
</dbReference>
<dbReference type="AlphaFoldDB" id="A0A4R7FR52"/>
<gene>
    <name evidence="2" type="ORF">CLV52_0808</name>
</gene>
<dbReference type="Gene3D" id="3.30.450.40">
    <property type="match status" value="1"/>
</dbReference>
<feature type="compositionally biased region" description="Basic and acidic residues" evidence="1">
    <location>
        <begin position="191"/>
        <end position="205"/>
    </location>
</feature>
<organism evidence="2 3">
    <name type="scientific">Amnibacterium kyonggiense</name>
    <dbReference type="NCBI Taxonomy" id="595671"/>
    <lineage>
        <taxon>Bacteria</taxon>
        <taxon>Bacillati</taxon>
        <taxon>Actinomycetota</taxon>
        <taxon>Actinomycetes</taxon>
        <taxon>Micrococcales</taxon>
        <taxon>Microbacteriaceae</taxon>
        <taxon>Amnibacterium</taxon>
    </lineage>
</organism>